<evidence type="ECO:0000256" key="4">
    <source>
        <dbReference type="ARBA" id="ARBA00022989"/>
    </source>
</evidence>
<sequence length="426" mass="43539">MSSNPVRFPRTSPYWPVLSHPLLRRVLPGLAVSALGDGMAVVAVTWLAIELAPSGQRGTWIALAMAAYTLPSAAGTVIFGRLLRGRGGAQLAGWDAILRACSLAAIPLAHLAGVLSIELYVVLLAASALLHSWGSAGRFTLIAELLPQSHHLPANAVLGTIGGFATIVGPPLAGILIGWVGAVWVIAIDAATFAVLALTYRLALPPAGSVDGYERGASRTAGFAVIRRNPALLGLLVLSLWFFFLFGPVYVAMPILITDDLHASATLLGAYYTAFGIGGLAGGLVAGYLRRWPLRATTIGIVVAFGVAMLPLGLGAPVGVSLPAFALAGLIWAPYMSTSMALFQRSASTAQLPTVLAANGAVLVLAVPLGTMLGGPLVGALGARPTLLLCAAAIVALGLVAGGFALARRSARPSGDSAVTEVSASR</sequence>
<dbReference type="GO" id="GO:0022857">
    <property type="term" value="F:transmembrane transporter activity"/>
    <property type="evidence" value="ECO:0007669"/>
    <property type="project" value="InterPro"/>
</dbReference>
<protein>
    <submittedName>
        <fullName evidence="7">MFS transporter</fullName>
    </submittedName>
</protein>
<comment type="caution">
    <text evidence="7">The sequence shown here is derived from an EMBL/GenBank/DDBJ whole genome shotgun (WGS) entry which is preliminary data.</text>
</comment>
<name>A0A5C4QQP4_9ACTN</name>
<keyword evidence="5 6" id="KW-0472">Membrane</keyword>
<dbReference type="InterPro" id="IPR011701">
    <property type="entry name" value="MFS"/>
</dbReference>
<keyword evidence="3 6" id="KW-0812">Transmembrane</keyword>
<feature type="transmembrane region" description="Helical" evidence="6">
    <location>
        <begin position="176"/>
        <end position="198"/>
    </location>
</feature>
<evidence type="ECO:0000256" key="6">
    <source>
        <dbReference type="SAM" id="Phobius"/>
    </source>
</evidence>
<reference evidence="7 8" key="1">
    <citation type="submission" date="2019-06" db="EMBL/GenBank/DDBJ databases">
        <title>Micromonospora ordensis sp. nov., isolated from deep marine sediment.</title>
        <authorList>
            <person name="Veyisoglu A."/>
            <person name="Carro L."/>
            <person name="Klenk H.-P."/>
            <person name="Sahin N."/>
        </authorList>
    </citation>
    <scope>NUCLEOTIDE SEQUENCE [LARGE SCALE GENOMIC DNA]</scope>
    <source>
        <strain evidence="7 8">S2509</strain>
    </source>
</reference>
<dbReference type="EMBL" id="VDFY01000169">
    <property type="protein sequence ID" value="TNH27567.1"/>
    <property type="molecule type" value="Genomic_DNA"/>
</dbReference>
<dbReference type="GO" id="GO:0005886">
    <property type="term" value="C:plasma membrane"/>
    <property type="evidence" value="ECO:0007669"/>
    <property type="project" value="UniProtKB-SubCell"/>
</dbReference>
<evidence type="ECO:0000256" key="3">
    <source>
        <dbReference type="ARBA" id="ARBA00022692"/>
    </source>
</evidence>
<feature type="transmembrane region" description="Helical" evidence="6">
    <location>
        <begin position="119"/>
        <end position="140"/>
    </location>
</feature>
<dbReference type="AlphaFoldDB" id="A0A5C4QQP4"/>
<organism evidence="7 8">
    <name type="scientific">Micromonospora orduensis</name>
    <dbReference type="NCBI Taxonomy" id="1420891"/>
    <lineage>
        <taxon>Bacteria</taxon>
        <taxon>Bacillati</taxon>
        <taxon>Actinomycetota</taxon>
        <taxon>Actinomycetes</taxon>
        <taxon>Micromonosporales</taxon>
        <taxon>Micromonosporaceae</taxon>
        <taxon>Micromonospora</taxon>
    </lineage>
</organism>
<feature type="transmembrane region" description="Helical" evidence="6">
    <location>
        <begin position="269"/>
        <end position="289"/>
    </location>
</feature>
<comment type="subcellular location">
    <subcellularLocation>
        <location evidence="1">Cell membrane</location>
        <topology evidence="1">Multi-pass membrane protein</topology>
    </subcellularLocation>
</comment>
<feature type="transmembrane region" description="Helical" evidence="6">
    <location>
        <begin position="355"/>
        <end position="374"/>
    </location>
</feature>
<proteinExistence type="predicted"/>
<dbReference type="RefSeq" id="WP_139585515.1">
    <property type="nucleotide sequence ID" value="NZ_VDFY01000169.1"/>
</dbReference>
<dbReference type="PANTHER" id="PTHR23513:SF6">
    <property type="entry name" value="MAJOR FACILITATOR SUPERFAMILY ASSOCIATED DOMAIN-CONTAINING PROTEIN"/>
    <property type="match status" value="1"/>
</dbReference>
<feature type="transmembrane region" description="Helical" evidence="6">
    <location>
        <begin position="61"/>
        <end position="84"/>
    </location>
</feature>
<evidence type="ECO:0000313" key="7">
    <source>
        <dbReference type="EMBL" id="TNH27567.1"/>
    </source>
</evidence>
<dbReference type="PANTHER" id="PTHR23513">
    <property type="entry name" value="INTEGRAL MEMBRANE EFFLUX PROTEIN-RELATED"/>
    <property type="match status" value="1"/>
</dbReference>
<dbReference type="Pfam" id="PF07690">
    <property type="entry name" value="MFS_1"/>
    <property type="match status" value="1"/>
</dbReference>
<feature type="transmembrane region" description="Helical" evidence="6">
    <location>
        <begin position="322"/>
        <end position="343"/>
    </location>
</feature>
<evidence type="ECO:0000256" key="2">
    <source>
        <dbReference type="ARBA" id="ARBA00022475"/>
    </source>
</evidence>
<feature type="transmembrane region" description="Helical" evidence="6">
    <location>
        <begin position="232"/>
        <end position="257"/>
    </location>
</feature>
<keyword evidence="2" id="KW-1003">Cell membrane</keyword>
<keyword evidence="8" id="KW-1185">Reference proteome</keyword>
<dbReference type="OrthoDB" id="3661340at2"/>
<keyword evidence="4 6" id="KW-1133">Transmembrane helix</keyword>
<evidence type="ECO:0000313" key="8">
    <source>
        <dbReference type="Proteomes" id="UP000306145"/>
    </source>
</evidence>
<feature type="transmembrane region" description="Helical" evidence="6">
    <location>
        <begin position="26"/>
        <end position="49"/>
    </location>
</feature>
<evidence type="ECO:0000256" key="5">
    <source>
        <dbReference type="ARBA" id="ARBA00023136"/>
    </source>
</evidence>
<accession>A0A5C4QQP4</accession>
<dbReference type="CDD" id="cd06173">
    <property type="entry name" value="MFS_MefA_like"/>
    <property type="match status" value="1"/>
</dbReference>
<dbReference type="Gene3D" id="1.20.1250.20">
    <property type="entry name" value="MFS general substrate transporter like domains"/>
    <property type="match status" value="1"/>
</dbReference>
<gene>
    <name evidence="7" type="ORF">FHG89_17815</name>
</gene>
<feature type="transmembrane region" description="Helical" evidence="6">
    <location>
        <begin position="386"/>
        <end position="407"/>
    </location>
</feature>
<feature type="transmembrane region" description="Helical" evidence="6">
    <location>
        <begin position="296"/>
        <end position="316"/>
    </location>
</feature>
<dbReference type="Proteomes" id="UP000306145">
    <property type="component" value="Unassembled WGS sequence"/>
</dbReference>
<dbReference type="SUPFAM" id="SSF103473">
    <property type="entry name" value="MFS general substrate transporter"/>
    <property type="match status" value="1"/>
</dbReference>
<evidence type="ECO:0000256" key="1">
    <source>
        <dbReference type="ARBA" id="ARBA00004651"/>
    </source>
</evidence>
<dbReference type="InterPro" id="IPR036259">
    <property type="entry name" value="MFS_trans_sf"/>
</dbReference>